<feature type="domain" description="EamA" evidence="7">
    <location>
        <begin position="7"/>
        <end position="129"/>
    </location>
</feature>
<dbReference type="RefSeq" id="WP_229590822.1">
    <property type="nucleotide sequence ID" value="NZ_AP024485.1"/>
</dbReference>
<feature type="transmembrane region" description="Helical" evidence="6">
    <location>
        <begin position="57"/>
        <end position="75"/>
    </location>
</feature>
<reference evidence="8" key="1">
    <citation type="journal article" date="2022" name="Arch. Microbiol.">
        <title>Pseudodesulfovibrio sediminis sp. nov., a mesophilic and neutrophilic sulfate-reducing bacterium isolated from sediment of a brackish lake.</title>
        <authorList>
            <person name="Takahashi A."/>
            <person name="Kojima H."/>
            <person name="Watanabe M."/>
            <person name="Fukui M."/>
        </authorList>
    </citation>
    <scope>NUCLEOTIDE SEQUENCE</scope>
    <source>
        <strain evidence="8">SF6</strain>
    </source>
</reference>
<keyword evidence="2" id="KW-1003">Cell membrane</keyword>
<accession>A0ABN6EUA9</accession>
<feature type="transmembrane region" description="Helical" evidence="6">
    <location>
        <begin position="173"/>
        <end position="194"/>
    </location>
</feature>
<feature type="transmembrane region" description="Helical" evidence="6">
    <location>
        <begin position="117"/>
        <end position="136"/>
    </location>
</feature>
<evidence type="ECO:0000256" key="2">
    <source>
        <dbReference type="ARBA" id="ARBA00022475"/>
    </source>
</evidence>
<evidence type="ECO:0000256" key="1">
    <source>
        <dbReference type="ARBA" id="ARBA00004651"/>
    </source>
</evidence>
<dbReference type="InterPro" id="IPR037185">
    <property type="entry name" value="EmrE-like"/>
</dbReference>
<feature type="transmembrane region" description="Helical" evidence="6">
    <location>
        <begin position="206"/>
        <end position="224"/>
    </location>
</feature>
<evidence type="ECO:0000256" key="3">
    <source>
        <dbReference type="ARBA" id="ARBA00022692"/>
    </source>
</evidence>
<evidence type="ECO:0000256" key="6">
    <source>
        <dbReference type="SAM" id="Phobius"/>
    </source>
</evidence>
<organism evidence="8 9">
    <name type="scientific">Pseudodesulfovibrio sediminis</name>
    <dbReference type="NCBI Taxonomy" id="2810563"/>
    <lineage>
        <taxon>Bacteria</taxon>
        <taxon>Pseudomonadati</taxon>
        <taxon>Thermodesulfobacteriota</taxon>
        <taxon>Desulfovibrionia</taxon>
        <taxon>Desulfovibrionales</taxon>
        <taxon>Desulfovibrionaceae</taxon>
    </lineage>
</organism>
<name>A0ABN6EUA9_9BACT</name>
<dbReference type="PANTHER" id="PTHR32322">
    <property type="entry name" value="INNER MEMBRANE TRANSPORTER"/>
    <property type="match status" value="1"/>
</dbReference>
<dbReference type="InterPro" id="IPR000620">
    <property type="entry name" value="EamA_dom"/>
</dbReference>
<keyword evidence="5 6" id="KW-0472">Membrane</keyword>
<gene>
    <name evidence="8" type="ORF">PSDVSF_20760</name>
</gene>
<evidence type="ECO:0000256" key="5">
    <source>
        <dbReference type="ARBA" id="ARBA00023136"/>
    </source>
</evidence>
<feature type="transmembrane region" description="Helical" evidence="6">
    <location>
        <begin position="261"/>
        <end position="279"/>
    </location>
</feature>
<feature type="transmembrane region" description="Helical" evidence="6">
    <location>
        <begin position="236"/>
        <end position="255"/>
    </location>
</feature>
<keyword evidence="9" id="KW-1185">Reference proteome</keyword>
<comment type="subcellular location">
    <subcellularLocation>
        <location evidence="1">Cell membrane</location>
        <topology evidence="1">Multi-pass membrane protein</topology>
    </subcellularLocation>
</comment>
<feature type="transmembrane region" description="Helical" evidence="6">
    <location>
        <begin position="142"/>
        <end position="161"/>
    </location>
</feature>
<evidence type="ECO:0000313" key="8">
    <source>
        <dbReference type="EMBL" id="BCS88834.1"/>
    </source>
</evidence>
<dbReference type="Pfam" id="PF00892">
    <property type="entry name" value="EamA"/>
    <property type="match status" value="2"/>
</dbReference>
<keyword evidence="3 6" id="KW-0812">Transmembrane</keyword>
<proteinExistence type="predicted"/>
<dbReference type="SUPFAM" id="SSF103481">
    <property type="entry name" value="Multidrug resistance efflux transporter EmrE"/>
    <property type="match status" value="2"/>
</dbReference>
<dbReference type="Proteomes" id="UP001053296">
    <property type="component" value="Chromosome"/>
</dbReference>
<evidence type="ECO:0000259" key="7">
    <source>
        <dbReference type="Pfam" id="PF00892"/>
    </source>
</evidence>
<dbReference type="InterPro" id="IPR050638">
    <property type="entry name" value="AA-Vitamin_Transporters"/>
</dbReference>
<evidence type="ECO:0000313" key="9">
    <source>
        <dbReference type="Proteomes" id="UP001053296"/>
    </source>
</evidence>
<feature type="transmembrane region" description="Helical" evidence="6">
    <location>
        <begin position="28"/>
        <end position="45"/>
    </location>
</feature>
<feature type="transmembrane region" description="Helical" evidence="6">
    <location>
        <begin position="81"/>
        <end position="105"/>
    </location>
</feature>
<dbReference type="PANTHER" id="PTHR32322:SF18">
    <property type="entry name" value="S-ADENOSYLMETHIONINE_S-ADENOSYLHOMOCYSTEINE TRANSPORTER"/>
    <property type="match status" value="1"/>
</dbReference>
<sequence>MTGLLIGVVAISLSSVMVVLSGAAPEVAGFYRLFGGGLGLLFILARQGKMQQLTPHVWKWGVLAAIFFAGDIVFWHRSIAYVGPGLSTMLANFQVIPLAIVSALFFKERMTVRMGLAIVLVLVGLYLMVGVGWDAFTADYRLGVAYGLLTACFYALYLLSLKYSLAKTGADPLAMAAVAALLSGVLLGGMGVAGDESFVVTGVQPIMALITLALLCHATGWYLITRSIQAVKGALVGLLLLLQPPLSFLWDILLFDKPINVIELAGVGLALVGIYIGSLKAEK</sequence>
<dbReference type="EMBL" id="AP024485">
    <property type="protein sequence ID" value="BCS88834.1"/>
    <property type="molecule type" value="Genomic_DNA"/>
</dbReference>
<feature type="domain" description="EamA" evidence="7">
    <location>
        <begin position="142"/>
        <end position="276"/>
    </location>
</feature>
<keyword evidence="4 6" id="KW-1133">Transmembrane helix</keyword>
<protein>
    <recommendedName>
        <fullName evidence="7">EamA domain-containing protein</fullName>
    </recommendedName>
</protein>
<evidence type="ECO:0000256" key="4">
    <source>
        <dbReference type="ARBA" id="ARBA00022989"/>
    </source>
</evidence>